<comment type="caution">
    <text evidence="2">The sequence shown here is derived from an EMBL/GenBank/DDBJ whole genome shotgun (WGS) entry which is preliminary data.</text>
</comment>
<sequence length="367" mass="42097">MNNFENILNQPFGIKIVEPVLINCLRRVTYEDTKKWVKIVSDDVTLKYSDMISAAKRSFNIDESVTVDLRDKEGTIIDEEVFELFASNSFTITTKNPAPKSTAKTNDGASSSSYSDDDSEIPVKKVKLNKFDLRQVLEKSLTPQSRITLIQLCVDALKEAYGKYPSKEHKILYAKEIILVFPNLKDKYSLEGWEAYYDVETRGGFLGNRLKNSNREENKSLKKVNCETADTVGAVNTPDTGNTVDETNQSNEKTRCYSSEEVEMNKVFLQNADCTKQRNEIKQAMKITLEDRRKNCAEIFSLYPRFLDIPYLIDLEFSLLFQELEIKEFCPSKIFLEAEKHKIEFKANEQSAPEEVGKPMKRCENLT</sequence>
<organism evidence="2 3">
    <name type="scientific">Cotesia congregata</name>
    <name type="common">Parasitoid wasp</name>
    <name type="synonym">Apanteles congregatus</name>
    <dbReference type="NCBI Taxonomy" id="51543"/>
    <lineage>
        <taxon>Eukaryota</taxon>
        <taxon>Metazoa</taxon>
        <taxon>Ecdysozoa</taxon>
        <taxon>Arthropoda</taxon>
        <taxon>Hexapoda</taxon>
        <taxon>Insecta</taxon>
        <taxon>Pterygota</taxon>
        <taxon>Neoptera</taxon>
        <taxon>Endopterygota</taxon>
        <taxon>Hymenoptera</taxon>
        <taxon>Apocrita</taxon>
        <taxon>Ichneumonoidea</taxon>
        <taxon>Braconidae</taxon>
        <taxon>Microgastrinae</taxon>
        <taxon>Cotesia</taxon>
    </lineage>
</organism>
<proteinExistence type="predicted"/>
<dbReference type="PANTHER" id="PTHR31025:SF29">
    <property type="entry name" value="SI:CH211-196P9.1"/>
    <property type="match status" value="1"/>
</dbReference>
<accession>A0A8J2MJF7</accession>
<feature type="region of interest" description="Disordered" evidence="1">
    <location>
        <begin position="96"/>
        <end position="119"/>
    </location>
</feature>
<dbReference type="PANTHER" id="PTHR31025">
    <property type="entry name" value="SI:CH211-196P9.1-RELATED"/>
    <property type="match status" value="1"/>
</dbReference>
<dbReference type="AlphaFoldDB" id="A0A8J2MJF7"/>
<keyword evidence="3" id="KW-1185">Reference proteome</keyword>
<gene>
    <name evidence="2" type="ORF">HICCMSTLAB_LOCUS2640</name>
</gene>
<dbReference type="Proteomes" id="UP000786811">
    <property type="component" value="Unassembled WGS sequence"/>
</dbReference>
<protein>
    <submittedName>
        <fullName evidence="2">Uncharacterized protein</fullName>
    </submittedName>
</protein>
<dbReference type="OrthoDB" id="7695549at2759"/>
<evidence type="ECO:0000313" key="2">
    <source>
        <dbReference type="EMBL" id="CAG5078089.1"/>
    </source>
</evidence>
<reference evidence="2" key="1">
    <citation type="submission" date="2021-04" db="EMBL/GenBank/DDBJ databases">
        <authorList>
            <person name="Chebbi M.A.C M."/>
        </authorList>
    </citation>
    <scope>NUCLEOTIDE SEQUENCE</scope>
</reference>
<dbReference type="EMBL" id="CAJNRD030001117">
    <property type="protein sequence ID" value="CAG5078089.1"/>
    <property type="molecule type" value="Genomic_DNA"/>
</dbReference>
<name>A0A8J2MJF7_COTCN</name>
<evidence type="ECO:0000313" key="3">
    <source>
        <dbReference type="Proteomes" id="UP000786811"/>
    </source>
</evidence>
<evidence type="ECO:0000256" key="1">
    <source>
        <dbReference type="SAM" id="MobiDB-lite"/>
    </source>
</evidence>